<name>A0A5N6KB57_MONLA</name>
<protein>
    <submittedName>
        <fullName evidence="1">Uncharacterized protein</fullName>
    </submittedName>
</protein>
<evidence type="ECO:0000313" key="1">
    <source>
        <dbReference type="EMBL" id="KAB8300436.1"/>
    </source>
</evidence>
<reference evidence="1 2" key="1">
    <citation type="submission" date="2019-06" db="EMBL/GenBank/DDBJ databases">
        <title>Genome Sequence of the Brown Rot Fungal Pathogen Monilinia laxa.</title>
        <authorList>
            <person name="De Miccolis Angelini R.M."/>
            <person name="Landi L."/>
            <person name="Abate D."/>
            <person name="Pollastro S."/>
            <person name="Romanazzi G."/>
            <person name="Faretra F."/>
        </authorList>
    </citation>
    <scope>NUCLEOTIDE SEQUENCE [LARGE SCALE GENOMIC DNA]</scope>
    <source>
        <strain evidence="1 2">Mlax316</strain>
    </source>
</reference>
<dbReference type="Proteomes" id="UP000326757">
    <property type="component" value="Unassembled WGS sequence"/>
</dbReference>
<organism evidence="1 2">
    <name type="scientific">Monilinia laxa</name>
    <name type="common">Brown rot fungus</name>
    <name type="synonym">Sclerotinia laxa</name>
    <dbReference type="NCBI Taxonomy" id="61186"/>
    <lineage>
        <taxon>Eukaryota</taxon>
        <taxon>Fungi</taxon>
        <taxon>Dikarya</taxon>
        <taxon>Ascomycota</taxon>
        <taxon>Pezizomycotina</taxon>
        <taxon>Leotiomycetes</taxon>
        <taxon>Helotiales</taxon>
        <taxon>Sclerotiniaceae</taxon>
        <taxon>Monilinia</taxon>
    </lineage>
</organism>
<dbReference type="AlphaFoldDB" id="A0A5N6KB57"/>
<gene>
    <name evidence="1" type="ORF">EYC80_000609</name>
</gene>
<dbReference type="EMBL" id="VIGI01000005">
    <property type="protein sequence ID" value="KAB8300436.1"/>
    <property type="molecule type" value="Genomic_DNA"/>
</dbReference>
<sequence>MGNLGVDQSGGQPGTAMVGVGASIQLSRRVISVMVVAAIVEPGTVKYARFTVKRDGYSAQFSIYCSQDKHFLALKLTLTS</sequence>
<accession>A0A5N6KB57</accession>
<evidence type="ECO:0000313" key="2">
    <source>
        <dbReference type="Proteomes" id="UP000326757"/>
    </source>
</evidence>
<proteinExistence type="predicted"/>
<keyword evidence="2" id="KW-1185">Reference proteome</keyword>
<comment type="caution">
    <text evidence="1">The sequence shown here is derived from an EMBL/GenBank/DDBJ whole genome shotgun (WGS) entry which is preliminary data.</text>
</comment>